<accession>A0A8T0IJC8</accession>
<name>A0A8T0IJC8_CERPU</name>
<evidence type="ECO:0000256" key="1">
    <source>
        <dbReference type="SAM" id="SignalP"/>
    </source>
</evidence>
<dbReference type="Proteomes" id="UP000822688">
    <property type="component" value="Chromosome 3"/>
</dbReference>
<dbReference type="EMBL" id="CM026423">
    <property type="protein sequence ID" value="KAG0583039.1"/>
    <property type="molecule type" value="Genomic_DNA"/>
</dbReference>
<sequence length="72" mass="7993">MRAGGIRGARQAQRVAMAMVFLLECVNRTVCSGMLIALRRISSKSVSCTQSRHLMQTKLSTNALHRQVHNLP</sequence>
<evidence type="ECO:0000313" key="2">
    <source>
        <dbReference type="EMBL" id="KAG0583039.1"/>
    </source>
</evidence>
<comment type="caution">
    <text evidence="2">The sequence shown here is derived from an EMBL/GenBank/DDBJ whole genome shotgun (WGS) entry which is preliminary data.</text>
</comment>
<feature type="chain" id="PRO_5035818309" description="Secreted protein" evidence="1">
    <location>
        <begin position="32"/>
        <end position="72"/>
    </location>
</feature>
<protein>
    <recommendedName>
        <fullName evidence="4">Secreted protein</fullName>
    </recommendedName>
</protein>
<evidence type="ECO:0008006" key="4">
    <source>
        <dbReference type="Google" id="ProtNLM"/>
    </source>
</evidence>
<gene>
    <name evidence="2" type="ORF">KC19_3G104200</name>
</gene>
<organism evidence="2 3">
    <name type="scientific">Ceratodon purpureus</name>
    <name type="common">Fire moss</name>
    <name type="synonym">Dicranum purpureum</name>
    <dbReference type="NCBI Taxonomy" id="3225"/>
    <lineage>
        <taxon>Eukaryota</taxon>
        <taxon>Viridiplantae</taxon>
        <taxon>Streptophyta</taxon>
        <taxon>Embryophyta</taxon>
        <taxon>Bryophyta</taxon>
        <taxon>Bryophytina</taxon>
        <taxon>Bryopsida</taxon>
        <taxon>Dicranidae</taxon>
        <taxon>Pseudoditrichales</taxon>
        <taxon>Ditrichaceae</taxon>
        <taxon>Ceratodon</taxon>
    </lineage>
</organism>
<reference evidence="2" key="1">
    <citation type="submission" date="2020-06" db="EMBL/GenBank/DDBJ databases">
        <title>WGS assembly of Ceratodon purpureus strain R40.</title>
        <authorList>
            <person name="Carey S.B."/>
            <person name="Jenkins J."/>
            <person name="Shu S."/>
            <person name="Lovell J.T."/>
            <person name="Sreedasyam A."/>
            <person name="Maumus F."/>
            <person name="Tiley G.P."/>
            <person name="Fernandez-Pozo N."/>
            <person name="Barry K."/>
            <person name="Chen C."/>
            <person name="Wang M."/>
            <person name="Lipzen A."/>
            <person name="Daum C."/>
            <person name="Saski C.A."/>
            <person name="Payton A.C."/>
            <person name="Mcbreen J.C."/>
            <person name="Conrad R.E."/>
            <person name="Kollar L.M."/>
            <person name="Olsson S."/>
            <person name="Huttunen S."/>
            <person name="Landis J.B."/>
            <person name="Wickett N.J."/>
            <person name="Johnson M.G."/>
            <person name="Rensing S.A."/>
            <person name="Grimwood J."/>
            <person name="Schmutz J."/>
            <person name="Mcdaniel S.F."/>
        </authorList>
    </citation>
    <scope>NUCLEOTIDE SEQUENCE</scope>
    <source>
        <strain evidence="2">R40</strain>
    </source>
</reference>
<evidence type="ECO:0000313" key="3">
    <source>
        <dbReference type="Proteomes" id="UP000822688"/>
    </source>
</evidence>
<keyword evidence="3" id="KW-1185">Reference proteome</keyword>
<dbReference type="AlphaFoldDB" id="A0A8T0IJC8"/>
<feature type="signal peptide" evidence="1">
    <location>
        <begin position="1"/>
        <end position="31"/>
    </location>
</feature>
<keyword evidence="1" id="KW-0732">Signal</keyword>
<proteinExistence type="predicted"/>